<accession>A0AAE3GLB0</accession>
<evidence type="ECO:0000313" key="3">
    <source>
        <dbReference type="Proteomes" id="UP001206128"/>
    </source>
</evidence>
<evidence type="ECO:0000256" key="1">
    <source>
        <dbReference type="SAM" id="MobiDB-lite"/>
    </source>
</evidence>
<feature type="non-terminal residue" evidence="2">
    <location>
        <position position="62"/>
    </location>
</feature>
<proteinExistence type="predicted"/>
<dbReference type="AlphaFoldDB" id="A0AAE3GLB0"/>
<keyword evidence="3" id="KW-1185">Reference proteome</keyword>
<name>A0AAE3GLB0_9PSEU</name>
<organism evidence="2 3">
    <name type="scientific">Goodfellowiella coeruleoviolacea</name>
    <dbReference type="NCBI Taxonomy" id="334858"/>
    <lineage>
        <taxon>Bacteria</taxon>
        <taxon>Bacillati</taxon>
        <taxon>Actinomycetota</taxon>
        <taxon>Actinomycetes</taxon>
        <taxon>Pseudonocardiales</taxon>
        <taxon>Pseudonocardiaceae</taxon>
        <taxon>Goodfellowiella</taxon>
    </lineage>
</organism>
<evidence type="ECO:0000313" key="2">
    <source>
        <dbReference type="EMBL" id="MCP2170372.1"/>
    </source>
</evidence>
<protein>
    <submittedName>
        <fullName evidence="2">Uncharacterized protein</fullName>
    </submittedName>
</protein>
<reference evidence="2" key="1">
    <citation type="submission" date="2022-06" db="EMBL/GenBank/DDBJ databases">
        <title>Genomic Encyclopedia of Archaeal and Bacterial Type Strains, Phase II (KMG-II): from individual species to whole genera.</title>
        <authorList>
            <person name="Goeker M."/>
        </authorList>
    </citation>
    <scope>NUCLEOTIDE SEQUENCE</scope>
    <source>
        <strain evidence="2">DSM 43935</strain>
    </source>
</reference>
<gene>
    <name evidence="2" type="ORF">LX83_007263</name>
</gene>
<dbReference type="EMBL" id="JAMTCK010000032">
    <property type="protein sequence ID" value="MCP2170372.1"/>
    <property type="molecule type" value="Genomic_DNA"/>
</dbReference>
<comment type="caution">
    <text evidence="2">The sequence shown here is derived from an EMBL/GenBank/DDBJ whole genome shotgun (WGS) entry which is preliminary data.</text>
</comment>
<dbReference type="Proteomes" id="UP001206128">
    <property type="component" value="Unassembled WGS sequence"/>
</dbReference>
<feature type="region of interest" description="Disordered" evidence="1">
    <location>
        <begin position="1"/>
        <end position="21"/>
    </location>
</feature>
<sequence length="62" mass="6465">MARTRPKSNTTTPTPVIDPVGDITGGVDTHLDFHVAAAKDSLGRLLGTQTFPATQAGYTALL</sequence>